<keyword evidence="2" id="KW-1185">Reference proteome</keyword>
<dbReference type="EMBL" id="FNNG01000002">
    <property type="protein sequence ID" value="SDW41710.1"/>
    <property type="molecule type" value="Genomic_DNA"/>
</dbReference>
<dbReference type="OrthoDB" id="9803733at2"/>
<proteinExistence type="predicted"/>
<sequence length="58" mass="7014">MKKLNYFVVDHVIRKFKKACEGFEIKNTMAYLKAYIYNSIHEVEVDIDSKLRFERLID</sequence>
<reference evidence="1 2" key="1">
    <citation type="submission" date="2016-10" db="EMBL/GenBank/DDBJ databases">
        <authorList>
            <person name="de Groot N.N."/>
        </authorList>
    </citation>
    <scope>NUCLEOTIDE SEQUENCE [LARGE SCALE GENOMIC DNA]</scope>
    <source>
        <strain evidence="1 2">DSM 23310</strain>
    </source>
</reference>
<organism evidence="1 2">
    <name type="scientific">Tepidimicrobium xylanilyticum</name>
    <dbReference type="NCBI Taxonomy" id="1123352"/>
    <lineage>
        <taxon>Bacteria</taxon>
        <taxon>Bacillati</taxon>
        <taxon>Bacillota</taxon>
        <taxon>Tissierellia</taxon>
        <taxon>Tissierellales</taxon>
        <taxon>Tepidimicrobiaceae</taxon>
        <taxon>Tepidimicrobium</taxon>
    </lineage>
</organism>
<evidence type="ECO:0000313" key="2">
    <source>
        <dbReference type="Proteomes" id="UP000198828"/>
    </source>
</evidence>
<gene>
    <name evidence="1" type="ORF">SAMN05660923_00682</name>
</gene>
<name>A0A1H2TD14_9FIRM</name>
<accession>A0A1H2TD14</accession>
<dbReference type="AlphaFoldDB" id="A0A1H2TD14"/>
<dbReference type="RefSeq" id="WP_159428602.1">
    <property type="nucleotide sequence ID" value="NZ_BSYN01000002.1"/>
</dbReference>
<protein>
    <submittedName>
        <fullName evidence="1">Uncharacterized protein</fullName>
    </submittedName>
</protein>
<evidence type="ECO:0000313" key="1">
    <source>
        <dbReference type="EMBL" id="SDW41710.1"/>
    </source>
</evidence>
<dbReference type="Proteomes" id="UP000198828">
    <property type="component" value="Unassembled WGS sequence"/>
</dbReference>